<organism evidence="2 3">
    <name type="scientific">Puccinia graminis f. sp. tritici (strain CRL 75-36-700-3 / race SCCL)</name>
    <name type="common">Black stem rust fungus</name>
    <dbReference type="NCBI Taxonomy" id="418459"/>
    <lineage>
        <taxon>Eukaryota</taxon>
        <taxon>Fungi</taxon>
        <taxon>Dikarya</taxon>
        <taxon>Basidiomycota</taxon>
        <taxon>Pucciniomycotina</taxon>
        <taxon>Pucciniomycetes</taxon>
        <taxon>Pucciniales</taxon>
        <taxon>Pucciniaceae</taxon>
        <taxon>Puccinia</taxon>
    </lineage>
</organism>
<dbReference type="GeneID" id="10534328"/>
<feature type="signal peptide" evidence="1">
    <location>
        <begin position="1"/>
        <end position="19"/>
    </location>
</feature>
<gene>
    <name evidence="2" type="ORF">PGTG_05374</name>
</gene>
<reference evidence="3" key="2">
    <citation type="journal article" date="2011" name="Proc. Natl. Acad. Sci. U.S.A.">
        <title>Obligate biotrophy features unraveled by the genomic analysis of rust fungi.</title>
        <authorList>
            <person name="Duplessis S."/>
            <person name="Cuomo C.A."/>
            <person name="Lin Y.-C."/>
            <person name="Aerts A."/>
            <person name="Tisserant E."/>
            <person name="Veneault-Fourrey C."/>
            <person name="Joly D.L."/>
            <person name="Hacquard S."/>
            <person name="Amselem J."/>
            <person name="Cantarel B.L."/>
            <person name="Chiu R."/>
            <person name="Coutinho P.M."/>
            <person name="Feau N."/>
            <person name="Field M."/>
            <person name="Frey P."/>
            <person name="Gelhaye E."/>
            <person name="Goldberg J."/>
            <person name="Grabherr M.G."/>
            <person name="Kodira C.D."/>
            <person name="Kohler A."/>
            <person name="Kuees U."/>
            <person name="Lindquist E.A."/>
            <person name="Lucas S.M."/>
            <person name="Mago R."/>
            <person name="Mauceli E."/>
            <person name="Morin E."/>
            <person name="Murat C."/>
            <person name="Pangilinan J.L."/>
            <person name="Park R."/>
            <person name="Pearson M."/>
            <person name="Quesneville H."/>
            <person name="Rouhier N."/>
            <person name="Sakthikumar S."/>
            <person name="Salamov A.A."/>
            <person name="Schmutz J."/>
            <person name="Selles B."/>
            <person name="Shapiro H."/>
            <person name="Tanguay P."/>
            <person name="Tuskan G.A."/>
            <person name="Henrissat B."/>
            <person name="Van de Peer Y."/>
            <person name="Rouze P."/>
            <person name="Ellis J.G."/>
            <person name="Dodds P.N."/>
            <person name="Schein J.E."/>
            <person name="Zhong S."/>
            <person name="Hamelin R.C."/>
            <person name="Grigoriev I.V."/>
            <person name="Szabo L.J."/>
            <person name="Martin F."/>
        </authorList>
    </citation>
    <scope>NUCLEOTIDE SEQUENCE [LARGE SCALE GENOMIC DNA]</scope>
    <source>
        <strain evidence="3">CRL 75-36-700-3 / race SCCL</strain>
    </source>
</reference>
<evidence type="ECO:0000256" key="1">
    <source>
        <dbReference type="SAM" id="SignalP"/>
    </source>
</evidence>
<dbReference type="Proteomes" id="UP000008783">
    <property type="component" value="Unassembled WGS sequence"/>
</dbReference>
<evidence type="ECO:0000313" key="2">
    <source>
        <dbReference type="EMBL" id="EFP80149.1"/>
    </source>
</evidence>
<proteinExistence type="predicted"/>
<protein>
    <submittedName>
        <fullName evidence="2">Uncharacterized protein</fullName>
    </submittedName>
</protein>
<dbReference type="RefSeq" id="XP_003324568.1">
    <property type="nucleotide sequence ID" value="XM_003324520.1"/>
</dbReference>
<accession>E3K6I9</accession>
<feature type="chain" id="PRO_5003173567" evidence="1">
    <location>
        <begin position="20"/>
        <end position="120"/>
    </location>
</feature>
<reference key="1">
    <citation type="submission" date="2007-01" db="EMBL/GenBank/DDBJ databases">
        <title>The Genome Sequence of Puccinia graminis f. sp. tritici Strain CRL 75-36-700-3.</title>
        <authorList>
            <consortium name="The Broad Institute Genome Sequencing Platform"/>
            <person name="Birren B."/>
            <person name="Lander E."/>
            <person name="Galagan J."/>
            <person name="Nusbaum C."/>
            <person name="Devon K."/>
            <person name="Cuomo C."/>
            <person name="Jaffe D."/>
            <person name="Butler J."/>
            <person name="Alvarez P."/>
            <person name="Gnerre S."/>
            <person name="Grabherr M."/>
            <person name="Mauceli E."/>
            <person name="Brockman W."/>
            <person name="Young S."/>
            <person name="LaButti K."/>
            <person name="Sykes S."/>
            <person name="DeCaprio D."/>
            <person name="Crawford M."/>
            <person name="Koehrsen M."/>
            <person name="Engels R."/>
            <person name="Montgomery P."/>
            <person name="Pearson M."/>
            <person name="Howarth C."/>
            <person name="Larson L."/>
            <person name="White J."/>
            <person name="Zeng Q."/>
            <person name="Kodira C."/>
            <person name="Yandava C."/>
            <person name="Alvarado L."/>
            <person name="O'Leary S."/>
            <person name="Szabo L."/>
            <person name="Dean R."/>
            <person name="Schein J."/>
        </authorList>
    </citation>
    <scope>NUCLEOTIDE SEQUENCE</scope>
    <source>
        <strain>CRL 75-36-700-3</strain>
    </source>
</reference>
<keyword evidence="1" id="KW-0732">Signal</keyword>
<dbReference type="AlphaFoldDB" id="E3K6I9"/>
<dbReference type="InParanoid" id="E3K6I9"/>
<dbReference type="VEuPathDB" id="FungiDB:PGTG_05374"/>
<dbReference type="KEGG" id="pgr:PGTG_05374"/>
<evidence type="ECO:0000313" key="3">
    <source>
        <dbReference type="Proteomes" id="UP000008783"/>
    </source>
</evidence>
<name>E3K6I9_PUCGT</name>
<dbReference type="EMBL" id="DS178274">
    <property type="protein sequence ID" value="EFP80149.1"/>
    <property type="molecule type" value="Genomic_DNA"/>
</dbReference>
<keyword evidence="3" id="KW-1185">Reference proteome</keyword>
<dbReference type="HOGENOM" id="CLU_2050798_0_0_1"/>
<sequence length="120" mass="13627">MKLGPQLVSLCLLLELVKQLPVPGLQSETCTEVVFLWSTQCPGTFGNFLRLEWWSAKLVSHNEFIWEQTEDLLHMGSYYILDMPLPPIIPKLCKKSPENMGAACYKCDESSHTTGRPNWA</sequence>